<proteinExistence type="predicted"/>
<evidence type="ECO:0000259" key="3">
    <source>
        <dbReference type="PROSITE" id="PS50181"/>
    </source>
</evidence>
<feature type="region of interest" description="Disordered" evidence="2">
    <location>
        <begin position="334"/>
        <end position="361"/>
    </location>
</feature>
<evidence type="ECO:0000256" key="1">
    <source>
        <dbReference type="SAM" id="Coils"/>
    </source>
</evidence>
<dbReference type="EMBL" id="OIVN01001217">
    <property type="protein sequence ID" value="SPC91309.1"/>
    <property type="molecule type" value="Genomic_DNA"/>
</dbReference>
<reference evidence="4" key="1">
    <citation type="submission" date="2018-02" db="EMBL/GenBank/DDBJ databases">
        <authorList>
            <person name="Cohen D.B."/>
            <person name="Kent A.D."/>
        </authorList>
    </citation>
    <scope>NUCLEOTIDE SEQUENCE</scope>
</reference>
<evidence type="ECO:0000313" key="4">
    <source>
        <dbReference type="EMBL" id="SPC91309.1"/>
    </source>
</evidence>
<accession>A0A2N9FWC8</accession>
<gene>
    <name evidence="4" type="ORF">FSB_LOCUS19191</name>
</gene>
<feature type="domain" description="F-box" evidence="3">
    <location>
        <begin position="49"/>
        <end position="94"/>
    </location>
</feature>
<feature type="coiled-coil region" evidence="1">
    <location>
        <begin position="441"/>
        <end position="531"/>
    </location>
</feature>
<dbReference type="InterPro" id="IPR001810">
    <property type="entry name" value="F-box_dom"/>
</dbReference>
<dbReference type="InterPro" id="IPR036047">
    <property type="entry name" value="F-box-like_dom_sf"/>
</dbReference>
<sequence length="659" mass="73849">MESGKAEIEAGKSFKDTCSTILKKRSIEESSFLGHQEKKKKKTSVPAIDPEPKALPKDVIIEILSRLPAKSLLRFKCVCKEWCSIIQDQVFIETHLNKAPFITHYTDKDETSLGTYRIVVGNFETMGTVNGLSLEKSCDSEECRIRNPTTRQILDLPHPHKVLTIEKDDQWRELEVPSSQGNKVLQVSLINTPKEVVHYTMVIMDGTEIYVKIYTLDFENECFSTTNSTLTQGSFTRSSKVSIIGWDGCLSYAECSGLWAELCILTCDTAWAELCALASAIGFSPVRDRLTSGCLSSLWHSLVLKAQVKDMPIQKRIVDIRSVLEERAPELPRGPYAPRASGFPEGESVVKKRKKGEEEAEVSEKQQCEFYVDGRPVNEDDSVWKSKDVRGGQIADALGSALLLPKDMKNWKGNDSKHMIENLKRDSVVAVQGVFEAGYRLIEAERLLNESLAENDRLREVEKTASARIREVESQHKSAEEGLQKAECQLVEMSAKLERECDRSGGLQAEIDKLKAELAEARQVSSDAEKEAQATYDRGFADAAGSLRFQMRRECNINFLKGWALALEQAAVDDESELYVLGRRYRPYDSGTPENLEETNVEVLGGLEAFDGPTVMENAEVFDHQERAQTEEVQDMEKGVSDKEDNVDVDDQEGSAYDP</sequence>
<evidence type="ECO:0000256" key="2">
    <source>
        <dbReference type="SAM" id="MobiDB-lite"/>
    </source>
</evidence>
<dbReference type="PANTHER" id="PTHR31672">
    <property type="entry name" value="BNACNNG10540D PROTEIN"/>
    <property type="match status" value="1"/>
</dbReference>
<name>A0A2N9FWC8_FAGSY</name>
<protein>
    <recommendedName>
        <fullName evidence="3">F-box domain-containing protein</fullName>
    </recommendedName>
</protein>
<feature type="region of interest" description="Disordered" evidence="2">
    <location>
        <begin position="624"/>
        <end position="659"/>
    </location>
</feature>
<dbReference type="Pfam" id="PF00646">
    <property type="entry name" value="F-box"/>
    <property type="match status" value="1"/>
</dbReference>
<organism evidence="4">
    <name type="scientific">Fagus sylvatica</name>
    <name type="common">Beechnut</name>
    <dbReference type="NCBI Taxonomy" id="28930"/>
    <lineage>
        <taxon>Eukaryota</taxon>
        <taxon>Viridiplantae</taxon>
        <taxon>Streptophyta</taxon>
        <taxon>Embryophyta</taxon>
        <taxon>Tracheophyta</taxon>
        <taxon>Spermatophyta</taxon>
        <taxon>Magnoliopsida</taxon>
        <taxon>eudicotyledons</taxon>
        <taxon>Gunneridae</taxon>
        <taxon>Pentapetalae</taxon>
        <taxon>rosids</taxon>
        <taxon>fabids</taxon>
        <taxon>Fagales</taxon>
        <taxon>Fagaceae</taxon>
        <taxon>Fagus</taxon>
    </lineage>
</organism>
<dbReference type="PANTHER" id="PTHR31672:SF13">
    <property type="entry name" value="F-BOX PROTEIN CPR30-LIKE"/>
    <property type="match status" value="1"/>
</dbReference>
<dbReference type="PROSITE" id="PS50181">
    <property type="entry name" value="FBOX"/>
    <property type="match status" value="1"/>
</dbReference>
<feature type="compositionally biased region" description="Basic and acidic residues" evidence="2">
    <location>
        <begin position="624"/>
        <end position="646"/>
    </location>
</feature>
<dbReference type="CDD" id="cd22157">
    <property type="entry name" value="F-box_AtFBW1-like"/>
    <property type="match status" value="1"/>
</dbReference>
<dbReference type="Gene3D" id="1.20.1280.50">
    <property type="match status" value="1"/>
</dbReference>
<dbReference type="SUPFAM" id="SSF81383">
    <property type="entry name" value="F-box domain"/>
    <property type="match status" value="1"/>
</dbReference>
<dbReference type="AlphaFoldDB" id="A0A2N9FWC8"/>
<keyword evidence="1" id="KW-0175">Coiled coil</keyword>
<dbReference type="SMART" id="SM00256">
    <property type="entry name" value="FBOX"/>
    <property type="match status" value="1"/>
</dbReference>
<dbReference type="InterPro" id="IPR050796">
    <property type="entry name" value="SCF_F-box_component"/>
</dbReference>